<sequence>MSKKYFTLAEANALLPTLEKELCELQQLKNDLGYKESQLRKMKNAVTQKLQTDTELIFMKESELEFMELEAQLYLSNIHSLGVQLKSIDLGLLDFPALINGEDVLLCWKQGEAEITHYHGATDGYSGRKKLK</sequence>
<dbReference type="EMBL" id="JBHLTR010000017">
    <property type="protein sequence ID" value="MFC0560172.1"/>
    <property type="molecule type" value="Genomic_DNA"/>
</dbReference>
<proteinExistence type="predicted"/>
<accession>A0ABV6NHD3</accession>
<evidence type="ECO:0000313" key="1">
    <source>
        <dbReference type="EMBL" id="MFC0560172.1"/>
    </source>
</evidence>
<dbReference type="PIRSF" id="PIRSF016498">
    <property type="entry name" value="UCP016498"/>
    <property type="match status" value="1"/>
</dbReference>
<dbReference type="RefSeq" id="WP_273840387.1">
    <property type="nucleotide sequence ID" value="NZ_JAQQWT010000002.1"/>
</dbReference>
<gene>
    <name evidence="1" type="ORF">ACFFH4_14100</name>
</gene>
<organism evidence="1 2">
    <name type="scientific">Halalkalibacter alkalisediminis</name>
    <dbReference type="NCBI Taxonomy" id="935616"/>
    <lineage>
        <taxon>Bacteria</taxon>
        <taxon>Bacillati</taxon>
        <taxon>Bacillota</taxon>
        <taxon>Bacilli</taxon>
        <taxon>Bacillales</taxon>
        <taxon>Bacillaceae</taxon>
        <taxon>Halalkalibacter</taxon>
    </lineage>
</organism>
<reference evidence="1 2" key="1">
    <citation type="submission" date="2024-09" db="EMBL/GenBank/DDBJ databases">
        <authorList>
            <person name="Sun Q."/>
            <person name="Mori K."/>
        </authorList>
    </citation>
    <scope>NUCLEOTIDE SEQUENCE [LARGE SCALE GENOMIC DNA]</scope>
    <source>
        <strain evidence="1 2">NCAIM B.02301</strain>
    </source>
</reference>
<dbReference type="Proteomes" id="UP001589833">
    <property type="component" value="Unassembled WGS sequence"/>
</dbReference>
<keyword evidence="2" id="KW-1185">Reference proteome</keyword>
<protein>
    <submittedName>
        <fullName evidence="1">DUF2203 domain-containing protein</fullName>
    </submittedName>
</protein>
<name>A0ABV6NHD3_9BACI</name>
<comment type="caution">
    <text evidence="1">The sequence shown here is derived from an EMBL/GenBank/DDBJ whole genome shotgun (WGS) entry which is preliminary data.</text>
</comment>
<dbReference type="InterPro" id="IPR018699">
    <property type="entry name" value="DUF2203"/>
</dbReference>
<evidence type="ECO:0000313" key="2">
    <source>
        <dbReference type="Proteomes" id="UP001589833"/>
    </source>
</evidence>
<dbReference type="Pfam" id="PF09969">
    <property type="entry name" value="DUF2203"/>
    <property type="match status" value="1"/>
</dbReference>